<organism evidence="2 3">
    <name type="scientific">Brassica cretica</name>
    <name type="common">Mustard</name>
    <dbReference type="NCBI Taxonomy" id="69181"/>
    <lineage>
        <taxon>Eukaryota</taxon>
        <taxon>Viridiplantae</taxon>
        <taxon>Streptophyta</taxon>
        <taxon>Embryophyta</taxon>
        <taxon>Tracheophyta</taxon>
        <taxon>Spermatophyta</taxon>
        <taxon>Magnoliopsida</taxon>
        <taxon>eudicotyledons</taxon>
        <taxon>Gunneridae</taxon>
        <taxon>Pentapetalae</taxon>
        <taxon>rosids</taxon>
        <taxon>malvids</taxon>
        <taxon>Brassicales</taxon>
        <taxon>Brassicaceae</taxon>
        <taxon>Brassiceae</taxon>
        <taxon>Brassica</taxon>
    </lineage>
</organism>
<evidence type="ECO:0000313" key="2">
    <source>
        <dbReference type="EMBL" id="KAF2549894.1"/>
    </source>
</evidence>
<name>A0A8S9GYV2_BRACR</name>
<dbReference type="Proteomes" id="UP000712281">
    <property type="component" value="Unassembled WGS sequence"/>
</dbReference>
<comment type="caution">
    <text evidence="2">The sequence shown here is derived from an EMBL/GenBank/DDBJ whole genome shotgun (WGS) entry which is preliminary data.</text>
</comment>
<evidence type="ECO:0000313" key="3">
    <source>
        <dbReference type="Proteomes" id="UP000712281"/>
    </source>
</evidence>
<reference evidence="2" key="1">
    <citation type="submission" date="2019-12" db="EMBL/GenBank/DDBJ databases">
        <title>Genome sequencing and annotation of Brassica cretica.</title>
        <authorList>
            <person name="Studholme D.J."/>
            <person name="Sarris P.F."/>
        </authorList>
    </citation>
    <scope>NUCLEOTIDE SEQUENCE</scope>
    <source>
        <strain evidence="2">PFS-001/15</strain>
        <strain evidence="1">PFS-102/07</strain>
        <tissue evidence="2">Leaf</tissue>
    </source>
</reference>
<sequence length="114" mass="13022">MRQTELFIVGIKYLCRLAKQASKSEFGREVGIHQSINQRKALSCFKVLGSDIIYSEEAVQHLIQTVVQLYGHQTTIFLSGRTTEWFTALQGIEPNPNLSHDKNKLSPIELHIPW</sequence>
<evidence type="ECO:0000313" key="1">
    <source>
        <dbReference type="EMBL" id="KAF2530635.1"/>
    </source>
</evidence>
<dbReference type="AlphaFoldDB" id="A0A8S9GYV2"/>
<protein>
    <submittedName>
        <fullName evidence="2">Uncharacterized protein</fullName>
    </submittedName>
</protein>
<dbReference type="EMBL" id="QGKW02001988">
    <property type="protein sequence ID" value="KAF2549894.1"/>
    <property type="molecule type" value="Genomic_DNA"/>
</dbReference>
<proteinExistence type="predicted"/>
<dbReference type="EMBL" id="QGKY02002305">
    <property type="protein sequence ID" value="KAF2530635.1"/>
    <property type="molecule type" value="Genomic_DNA"/>
</dbReference>
<gene>
    <name evidence="2" type="ORF">F2Q68_00035148</name>
    <name evidence="1" type="ORF">F2Q70_00030760</name>
</gene>
<accession>A0A8S9GYV2</accession>